<keyword evidence="9" id="KW-0732">Signal</keyword>
<keyword evidence="3" id="KW-0964">Secreted</keyword>
<evidence type="ECO:0000256" key="4">
    <source>
        <dbReference type="ARBA" id="ARBA00022529"/>
    </source>
</evidence>
<feature type="signal peptide" evidence="9">
    <location>
        <begin position="1"/>
        <end position="21"/>
    </location>
</feature>
<evidence type="ECO:0000256" key="8">
    <source>
        <dbReference type="SAM" id="MobiDB-lite"/>
    </source>
</evidence>
<evidence type="ECO:0000256" key="6">
    <source>
        <dbReference type="ARBA" id="ARBA00022859"/>
    </source>
</evidence>
<keyword evidence="5" id="KW-0399">Innate immunity</keyword>
<evidence type="ECO:0000259" key="10">
    <source>
        <dbReference type="Pfam" id="PF03769"/>
    </source>
</evidence>
<feature type="compositionally biased region" description="Basic and acidic residues" evidence="8">
    <location>
        <begin position="73"/>
        <end position="88"/>
    </location>
</feature>
<dbReference type="InterPro" id="IPR005521">
    <property type="entry name" value="Attacin_C"/>
</dbReference>
<dbReference type="AlphaFoldDB" id="A0AAE1LDC6"/>
<organism evidence="11 12">
    <name type="scientific">Frankliniella fusca</name>
    <dbReference type="NCBI Taxonomy" id="407009"/>
    <lineage>
        <taxon>Eukaryota</taxon>
        <taxon>Metazoa</taxon>
        <taxon>Ecdysozoa</taxon>
        <taxon>Arthropoda</taxon>
        <taxon>Hexapoda</taxon>
        <taxon>Insecta</taxon>
        <taxon>Pterygota</taxon>
        <taxon>Neoptera</taxon>
        <taxon>Paraneoptera</taxon>
        <taxon>Thysanoptera</taxon>
        <taxon>Terebrantia</taxon>
        <taxon>Thripoidea</taxon>
        <taxon>Thripidae</taxon>
        <taxon>Frankliniella</taxon>
    </lineage>
</organism>
<evidence type="ECO:0000256" key="7">
    <source>
        <dbReference type="ARBA" id="ARBA00023022"/>
    </source>
</evidence>
<evidence type="ECO:0000256" key="5">
    <source>
        <dbReference type="ARBA" id="ARBA00022588"/>
    </source>
</evidence>
<reference evidence="11" key="2">
    <citation type="journal article" date="2023" name="BMC Genomics">
        <title>Pest status, molecular evolution, and epigenetic factors derived from the genome assembly of Frankliniella fusca, a thysanopteran phytovirus vector.</title>
        <authorList>
            <person name="Catto M.A."/>
            <person name="Labadie P.E."/>
            <person name="Jacobson A.L."/>
            <person name="Kennedy G.G."/>
            <person name="Srinivasan R."/>
            <person name="Hunt B.G."/>
        </authorList>
    </citation>
    <scope>NUCLEOTIDE SEQUENCE</scope>
    <source>
        <strain evidence="11">PL_HMW_Pooled</strain>
    </source>
</reference>
<protein>
    <submittedName>
        <fullName evidence="11">Attacin-C</fullName>
    </submittedName>
</protein>
<dbReference type="PROSITE" id="PS51257">
    <property type="entry name" value="PROKAR_LIPOPROTEIN"/>
    <property type="match status" value="1"/>
</dbReference>
<evidence type="ECO:0000256" key="1">
    <source>
        <dbReference type="ARBA" id="ARBA00004613"/>
    </source>
</evidence>
<evidence type="ECO:0000256" key="3">
    <source>
        <dbReference type="ARBA" id="ARBA00022525"/>
    </source>
</evidence>
<keyword evidence="12" id="KW-1185">Reference proteome</keyword>
<evidence type="ECO:0000313" key="11">
    <source>
        <dbReference type="EMBL" id="KAK3914569.1"/>
    </source>
</evidence>
<comment type="caution">
    <text evidence="11">The sequence shown here is derived from an EMBL/GenBank/DDBJ whole genome shotgun (WGS) entry which is preliminary data.</text>
</comment>
<feature type="region of interest" description="Disordered" evidence="8">
    <location>
        <begin position="23"/>
        <end position="100"/>
    </location>
</feature>
<accession>A0AAE1LDC6</accession>
<keyword evidence="7" id="KW-0044">Antibiotic</keyword>
<keyword evidence="6" id="KW-0391">Immunity</keyword>
<dbReference type="Pfam" id="PF03769">
    <property type="entry name" value="Attacin_C"/>
    <property type="match status" value="1"/>
</dbReference>
<dbReference type="EMBL" id="JAHWGI010000383">
    <property type="protein sequence ID" value="KAK3914569.1"/>
    <property type="molecule type" value="Genomic_DNA"/>
</dbReference>
<reference evidence="11" key="1">
    <citation type="submission" date="2021-07" db="EMBL/GenBank/DDBJ databases">
        <authorList>
            <person name="Catto M.A."/>
            <person name="Jacobson A."/>
            <person name="Kennedy G."/>
            <person name="Labadie P."/>
            <person name="Hunt B.G."/>
            <person name="Srinivasan R."/>
        </authorList>
    </citation>
    <scope>NUCLEOTIDE SEQUENCE</scope>
    <source>
        <strain evidence="11">PL_HMW_Pooled</strain>
        <tissue evidence="11">Head</tissue>
    </source>
</reference>
<comment type="similarity">
    <text evidence="2">Belongs to the attacin/sarcotoxin-2 family.</text>
</comment>
<evidence type="ECO:0000313" key="12">
    <source>
        <dbReference type="Proteomes" id="UP001219518"/>
    </source>
</evidence>
<dbReference type="GO" id="GO:0042742">
    <property type="term" value="P:defense response to bacterium"/>
    <property type="evidence" value="ECO:0007669"/>
    <property type="project" value="UniProtKB-KW"/>
</dbReference>
<evidence type="ECO:0000256" key="9">
    <source>
        <dbReference type="SAM" id="SignalP"/>
    </source>
</evidence>
<dbReference type="GO" id="GO:0005576">
    <property type="term" value="C:extracellular region"/>
    <property type="evidence" value="ECO:0007669"/>
    <property type="project" value="UniProtKB-SubCell"/>
</dbReference>
<name>A0AAE1LDC6_9NEOP</name>
<keyword evidence="4" id="KW-0929">Antimicrobial</keyword>
<feature type="compositionally biased region" description="Basic and acidic residues" evidence="8">
    <location>
        <begin position="44"/>
        <end position="59"/>
    </location>
</feature>
<proteinExistence type="inferred from homology"/>
<feature type="domain" description="Attacin C-terminal" evidence="10">
    <location>
        <begin position="36"/>
        <end position="112"/>
    </location>
</feature>
<comment type="subcellular location">
    <subcellularLocation>
        <location evidence="1">Secreted</location>
    </subcellularLocation>
</comment>
<evidence type="ECO:0000256" key="2">
    <source>
        <dbReference type="ARBA" id="ARBA00007550"/>
    </source>
</evidence>
<dbReference type="Proteomes" id="UP001219518">
    <property type="component" value="Unassembled WGS sequence"/>
</dbReference>
<gene>
    <name evidence="11" type="ORF">KUF71_005365</name>
</gene>
<dbReference type="GO" id="GO:0045087">
    <property type="term" value="P:innate immune response"/>
    <property type="evidence" value="ECO:0007669"/>
    <property type="project" value="UniProtKB-KW"/>
</dbReference>
<feature type="chain" id="PRO_5042283423" evidence="9">
    <location>
        <begin position="22"/>
        <end position="112"/>
    </location>
</feature>
<sequence>MARAALLLLAVVLACAASALASPAPFRGSVGPSQPGGGRGNPGADRHGQVSGGIRHDKGYGNTAHVSGGGDAWRSRDGNSRVHVDGHYSKGISGHAKGQRDYGANVNFEHKF</sequence>